<dbReference type="PANTHER" id="PTHR45646">
    <property type="entry name" value="SERINE/THREONINE-PROTEIN KINASE DOA-RELATED"/>
    <property type="match status" value="1"/>
</dbReference>
<keyword evidence="2" id="KW-0808">Transferase</keyword>
<feature type="domain" description="Protein kinase" evidence="6">
    <location>
        <begin position="1"/>
        <end position="310"/>
    </location>
</feature>
<dbReference type="InterPro" id="IPR011009">
    <property type="entry name" value="Kinase-like_dom_sf"/>
</dbReference>
<evidence type="ECO:0000313" key="7">
    <source>
        <dbReference type="EMBL" id="KAF2452533.1"/>
    </source>
</evidence>
<dbReference type="InterPro" id="IPR000719">
    <property type="entry name" value="Prot_kinase_dom"/>
</dbReference>
<dbReference type="GO" id="GO:0005634">
    <property type="term" value="C:nucleus"/>
    <property type="evidence" value="ECO:0007669"/>
    <property type="project" value="TreeGrafter"/>
</dbReference>
<dbReference type="InterPro" id="IPR051175">
    <property type="entry name" value="CLK_kinases"/>
</dbReference>
<evidence type="ECO:0000256" key="1">
    <source>
        <dbReference type="ARBA" id="ARBA00022527"/>
    </source>
</evidence>
<dbReference type="SUPFAM" id="SSF56112">
    <property type="entry name" value="Protein kinase-like (PK-like)"/>
    <property type="match status" value="1"/>
</dbReference>
<name>A0A6A6NMR4_9PEZI</name>
<dbReference type="PROSITE" id="PS50011">
    <property type="entry name" value="PROTEIN_KINASE_DOM"/>
    <property type="match status" value="1"/>
</dbReference>
<reference evidence="7" key="1">
    <citation type="journal article" date="2020" name="Stud. Mycol.">
        <title>101 Dothideomycetes genomes: a test case for predicting lifestyles and emergence of pathogens.</title>
        <authorList>
            <person name="Haridas S."/>
            <person name="Albert R."/>
            <person name="Binder M."/>
            <person name="Bloem J."/>
            <person name="Labutti K."/>
            <person name="Salamov A."/>
            <person name="Andreopoulos B."/>
            <person name="Baker S."/>
            <person name="Barry K."/>
            <person name="Bills G."/>
            <person name="Bluhm B."/>
            <person name="Cannon C."/>
            <person name="Castanera R."/>
            <person name="Culley D."/>
            <person name="Daum C."/>
            <person name="Ezra D."/>
            <person name="Gonzalez J."/>
            <person name="Henrissat B."/>
            <person name="Kuo A."/>
            <person name="Liang C."/>
            <person name="Lipzen A."/>
            <person name="Lutzoni F."/>
            <person name="Magnuson J."/>
            <person name="Mondo S."/>
            <person name="Nolan M."/>
            <person name="Ohm R."/>
            <person name="Pangilinan J."/>
            <person name="Park H.-J."/>
            <person name="Ramirez L."/>
            <person name="Alfaro M."/>
            <person name="Sun H."/>
            <person name="Tritt A."/>
            <person name="Yoshinaga Y."/>
            <person name="Zwiers L.-H."/>
            <person name="Turgeon B."/>
            <person name="Goodwin S."/>
            <person name="Spatafora J."/>
            <person name="Crous P."/>
            <person name="Grigoriev I."/>
        </authorList>
    </citation>
    <scope>NUCLEOTIDE SEQUENCE</scope>
    <source>
        <strain evidence="7">ATCC 16933</strain>
    </source>
</reference>
<evidence type="ECO:0000256" key="2">
    <source>
        <dbReference type="ARBA" id="ARBA00022679"/>
    </source>
</evidence>
<evidence type="ECO:0000313" key="8">
    <source>
        <dbReference type="Proteomes" id="UP000799766"/>
    </source>
</evidence>
<dbReference type="GO" id="GO:0004674">
    <property type="term" value="F:protein serine/threonine kinase activity"/>
    <property type="evidence" value="ECO:0007669"/>
    <property type="project" value="UniProtKB-KW"/>
</dbReference>
<dbReference type="GO" id="GO:0005524">
    <property type="term" value="F:ATP binding"/>
    <property type="evidence" value="ECO:0007669"/>
    <property type="project" value="UniProtKB-KW"/>
</dbReference>
<keyword evidence="1" id="KW-0723">Serine/threonine-protein kinase</keyword>
<accession>A0A6A6NMR4</accession>
<organism evidence="7 8">
    <name type="scientific">Lineolata rhizophorae</name>
    <dbReference type="NCBI Taxonomy" id="578093"/>
    <lineage>
        <taxon>Eukaryota</taxon>
        <taxon>Fungi</taxon>
        <taxon>Dikarya</taxon>
        <taxon>Ascomycota</taxon>
        <taxon>Pezizomycotina</taxon>
        <taxon>Dothideomycetes</taxon>
        <taxon>Dothideomycetes incertae sedis</taxon>
        <taxon>Lineolatales</taxon>
        <taxon>Lineolataceae</taxon>
        <taxon>Lineolata</taxon>
    </lineage>
</organism>
<dbReference type="GO" id="GO:0043484">
    <property type="term" value="P:regulation of RNA splicing"/>
    <property type="evidence" value="ECO:0007669"/>
    <property type="project" value="TreeGrafter"/>
</dbReference>
<keyword evidence="3" id="KW-0547">Nucleotide-binding</keyword>
<gene>
    <name evidence="7" type="ORF">BDY21DRAFT_405292</name>
</gene>
<keyword evidence="4 7" id="KW-0418">Kinase</keyword>
<evidence type="ECO:0000256" key="5">
    <source>
        <dbReference type="ARBA" id="ARBA00022840"/>
    </source>
</evidence>
<dbReference type="PANTHER" id="PTHR45646:SF11">
    <property type="entry name" value="SERINE_THREONINE-PROTEIN KINASE DOA"/>
    <property type="match status" value="1"/>
</dbReference>
<evidence type="ECO:0000256" key="4">
    <source>
        <dbReference type="ARBA" id="ARBA00022777"/>
    </source>
</evidence>
<proteinExistence type="predicted"/>
<sequence length="324" mass="37846">MSRSSHFERIDASFLVEEETANGCSPKHYYPANSDLDRHLHVWLCRDLRIHHKYVALKIYINRFKYHRELPIYEEINNLQTTHEGRNPKLIRQTLRYILTGLQFCTRKSESYTLPSNMLLGIHDDSVLAKFEQYETENPCPRKELDGHTIYLSRPMPLTKGEPSIIDLSEARFGESKHIDRIMPSVYRAPEVIRGLPWSYPVDIWGFGMALWDLFQPKHLFRPQVSGGPYSEAHHLAEMISIMAPPPLDFLRQCGEKADQYWDKNGTWKNLAPIPDTSLERMDQRLEGEEKQRFIAFVGKTEGVYWNEWLLADLIESGEIGREN</sequence>
<dbReference type="EMBL" id="MU001707">
    <property type="protein sequence ID" value="KAF2452533.1"/>
    <property type="molecule type" value="Genomic_DNA"/>
</dbReference>
<keyword evidence="5" id="KW-0067">ATP-binding</keyword>
<protein>
    <submittedName>
        <fullName evidence="7">Kinase-like domain-containing protein</fullName>
    </submittedName>
</protein>
<dbReference type="Proteomes" id="UP000799766">
    <property type="component" value="Unassembled WGS sequence"/>
</dbReference>
<dbReference type="Gene3D" id="3.30.200.20">
    <property type="entry name" value="Phosphorylase Kinase, domain 1"/>
    <property type="match status" value="1"/>
</dbReference>
<dbReference type="OrthoDB" id="5979581at2759"/>
<keyword evidence="8" id="KW-1185">Reference proteome</keyword>
<evidence type="ECO:0000259" key="6">
    <source>
        <dbReference type="PROSITE" id="PS50011"/>
    </source>
</evidence>
<dbReference type="AlphaFoldDB" id="A0A6A6NMR4"/>
<dbReference type="Gene3D" id="1.10.510.10">
    <property type="entry name" value="Transferase(Phosphotransferase) domain 1"/>
    <property type="match status" value="1"/>
</dbReference>
<evidence type="ECO:0000256" key="3">
    <source>
        <dbReference type="ARBA" id="ARBA00022741"/>
    </source>
</evidence>